<dbReference type="InterPro" id="IPR051614">
    <property type="entry name" value="UPF0045_domain"/>
</dbReference>
<comment type="caution">
    <text evidence="4">The sequence shown here is derived from an EMBL/GenBank/DDBJ whole genome shotgun (WGS) entry which is preliminary data.</text>
</comment>
<gene>
    <name evidence="4" type="ORF">GNF83_20905</name>
</gene>
<dbReference type="PANTHER" id="PTHR33777:SF1">
    <property type="entry name" value="UPF0045 PROTEIN ECM15"/>
    <property type="match status" value="1"/>
</dbReference>
<dbReference type="Gene3D" id="3.30.70.930">
    <property type="match status" value="1"/>
</dbReference>
<accession>A0AAW9KFV9</accession>
<dbReference type="NCBIfam" id="TIGR00106">
    <property type="entry name" value="MTH1187 family thiamine-binding protein"/>
    <property type="match status" value="1"/>
</dbReference>
<reference evidence="4" key="1">
    <citation type="submission" date="2019-11" db="EMBL/GenBank/DDBJ databases">
        <title>Characterization of Clostridium perfringens isolates from swine manure treated agricultural soils.</title>
        <authorList>
            <person name="Wushke S.T."/>
        </authorList>
    </citation>
    <scope>NUCLEOTIDE SEQUENCE</scope>
    <source>
        <strain evidence="4">X62</strain>
    </source>
</reference>
<proteinExistence type="inferred from homology"/>
<protein>
    <submittedName>
        <fullName evidence="4">MTH1187 family thiamine-binding protein</fullName>
    </submittedName>
</protein>
<dbReference type="InterPro" id="IPR029756">
    <property type="entry name" value="MTH1187/YkoF-like"/>
</dbReference>
<dbReference type="SUPFAM" id="SSF89957">
    <property type="entry name" value="MTH1187/YkoF-like"/>
    <property type="match status" value="1"/>
</dbReference>
<comment type="similarity">
    <text evidence="1">Belongs to the UPF0045 family.</text>
</comment>
<dbReference type="AlphaFoldDB" id="A0AAW9KFV9"/>
<dbReference type="EMBL" id="WNUR01001349">
    <property type="protein sequence ID" value="MDZ7543577.1"/>
    <property type="molecule type" value="Genomic_DNA"/>
</dbReference>
<dbReference type="PANTHER" id="PTHR33777">
    <property type="entry name" value="UPF0045 PROTEIN ECM15"/>
    <property type="match status" value="1"/>
</dbReference>
<organism evidence="4 5">
    <name type="scientific">Clostridium perfringens</name>
    <dbReference type="NCBI Taxonomy" id="1502"/>
    <lineage>
        <taxon>Bacteria</taxon>
        <taxon>Bacillati</taxon>
        <taxon>Bacillota</taxon>
        <taxon>Clostridia</taxon>
        <taxon>Eubacteriales</taxon>
        <taxon>Clostridiaceae</taxon>
        <taxon>Clostridium</taxon>
    </lineage>
</organism>
<dbReference type="GO" id="GO:0005829">
    <property type="term" value="C:cytosol"/>
    <property type="evidence" value="ECO:0007669"/>
    <property type="project" value="TreeGrafter"/>
</dbReference>
<dbReference type="InterPro" id="IPR002767">
    <property type="entry name" value="Thiamine_BP"/>
</dbReference>
<evidence type="ECO:0000313" key="4">
    <source>
        <dbReference type="EMBL" id="MDZ7543577.1"/>
    </source>
</evidence>
<name>A0AAW9KFV9_CLOPF</name>
<evidence type="ECO:0000313" key="5">
    <source>
        <dbReference type="Proteomes" id="UP001288944"/>
    </source>
</evidence>
<dbReference type="Pfam" id="PF01910">
    <property type="entry name" value="Thiamine_BP"/>
    <property type="match status" value="1"/>
</dbReference>
<dbReference type="Proteomes" id="UP001288944">
    <property type="component" value="Unassembled WGS sequence"/>
</dbReference>
<feature type="domain" description="Thiamine-binding protein" evidence="3">
    <location>
        <begin position="4"/>
        <end position="95"/>
    </location>
</feature>
<evidence type="ECO:0000256" key="1">
    <source>
        <dbReference type="ARBA" id="ARBA00010272"/>
    </source>
</evidence>
<feature type="region of interest" description="Disordered" evidence="2">
    <location>
        <begin position="76"/>
        <end position="101"/>
    </location>
</feature>
<evidence type="ECO:0000256" key="2">
    <source>
        <dbReference type="SAM" id="MobiDB-lite"/>
    </source>
</evidence>
<evidence type="ECO:0000259" key="3">
    <source>
        <dbReference type="Pfam" id="PF01910"/>
    </source>
</evidence>
<feature type="compositionally biased region" description="Basic and acidic residues" evidence="2">
    <location>
        <begin position="77"/>
        <end position="86"/>
    </location>
</feature>
<sequence length="101" mass="11087">MAIAEITIIPLGTGTTSVSEYVARIEQVLAGLEGVSHELTPMSTIIEGPIDRLFEVIHILHEVPFEQGVGRVSTSIKIDDRRDKPSSRAQKLQSVAEKLKH</sequence>